<name>A0A7J9LL05_GOSSC</name>
<comment type="caution">
    <text evidence="2">The sequence shown here is derived from an EMBL/GenBank/DDBJ whole genome shotgun (WGS) entry which is preliminary data.</text>
</comment>
<feature type="region of interest" description="Disordered" evidence="1">
    <location>
        <begin position="15"/>
        <end position="65"/>
    </location>
</feature>
<evidence type="ECO:0000256" key="1">
    <source>
        <dbReference type="SAM" id="MobiDB-lite"/>
    </source>
</evidence>
<keyword evidence="3" id="KW-1185">Reference proteome</keyword>
<organism evidence="2 3">
    <name type="scientific">Gossypium schwendimanii</name>
    <name type="common">Cotton</name>
    <dbReference type="NCBI Taxonomy" id="34291"/>
    <lineage>
        <taxon>Eukaryota</taxon>
        <taxon>Viridiplantae</taxon>
        <taxon>Streptophyta</taxon>
        <taxon>Embryophyta</taxon>
        <taxon>Tracheophyta</taxon>
        <taxon>Spermatophyta</taxon>
        <taxon>Magnoliopsida</taxon>
        <taxon>eudicotyledons</taxon>
        <taxon>Gunneridae</taxon>
        <taxon>Pentapetalae</taxon>
        <taxon>rosids</taxon>
        <taxon>malvids</taxon>
        <taxon>Malvales</taxon>
        <taxon>Malvaceae</taxon>
        <taxon>Malvoideae</taxon>
        <taxon>Gossypium</taxon>
    </lineage>
</organism>
<dbReference type="OrthoDB" id="10380298at2759"/>
<gene>
    <name evidence="2" type="ORF">Goshw_006039</name>
</gene>
<feature type="compositionally biased region" description="Polar residues" evidence="1">
    <location>
        <begin position="42"/>
        <end position="52"/>
    </location>
</feature>
<feature type="compositionally biased region" description="Basic and acidic residues" evidence="1">
    <location>
        <begin position="15"/>
        <end position="39"/>
    </location>
</feature>
<evidence type="ECO:0000313" key="3">
    <source>
        <dbReference type="Proteomes" id="UP000593576"/>
    </source>
</evidence>
<accession>A0A7J9LL05</accession>
<proteinExistence type="predicted"/>
<dbReference type="AlphaFoldDB" id="A0A7J9LL05"/>
<dbReference type="Proteomes" id="UP000593576">
    <property type="component" value="Unassembled WGS sequence"/>
</dbReference>
<feature type="compositionally biased region" description="Low complexity" evidence="1">
    <location>
        <begin position="53"/>
        <end position="65"/>
    </location>
</feature>
<reference evidence="2 3" key="1">
    <citation type="journal article" date="2019" name="Genome Biol. Evol.">
        <title>Insights into the evolution of the New World diploid cottons (Gossypium, subgenus Houzingenia) based on genome sequencing.</title>
        <authorList>
            <person name="Grover C.E."/>
            <person name="Arick M.A. 2nd"/>
            <person name="Thrash A."/>
            <person name="Conover J.L."/>
            <person name="Sanders W.S."/>
            <person name="Peterson D.G."/>
            <person name="Frelichowski J.E."/>
            <person name="Scheffler J.A."/>
            <person name="Scheffler B.E."/>
            <person name="Wendel J.F."/>
        </authorList>
    </citation>
    <scope>NUCLEOTIDE SEQUENCE [LARGE SCALE GENOMIC DNA]</scope>
    <source>
        <strain evidence="2">1</strain>
        <tissue evidence="2">Leaf</tissue>
    </source>
</reference>
<sequence length="65" mass="7362">MSWFRIHGKPYLLSKEQRHQQVRVERERRGPLNLKKMDDGTGPSTTPTQSLGPTPQATTATPHPL</sequence>
<dbReference type="EMBL" id="JABFAF010000007">
    <property type="protein sequence ID" value="MBA0859348.1"/>
    <property type="molecule type" value="Genomic_DNA"/>
</dbReference>
<evidence type="ECO:0000313" key="2">
    <source>
        <dbReference type="EMBL" id="MBA0859348.1"/>
    </source>
</evidence>
<protein>
    <submittedName>
        <fullName evidence="2">Uncharacterized protein</fullName>
    </submittedName>
</protein>